<accession>A0A2H3B3G4</accession>
<dbReference type="STRING" id="1076256.A0A2H3B3G4"/>
<dbReference type="CDD" id="cd03443">
    <property type="entry name" value="PaaI_thioesterase"/>
    <property type="match status" value="1"/>
</dbReference>
<evidence type="ECO:0000256" key="1">
    <source>
        <dbReference type="ARBA" id="ARBA00008324"/>
    </source>
</evidence>
<reference evidence="5" key="1">
    <citation type="journal article" date="2017" name="Nat. Ecol. Evol.">
        <title>Genome expansion and lineage-specific genetic innovations in the forest pathogenic fungi Armillaria.</title>
        <authorList>
            <person name="Sipos G."/>
            <person name="Prasanna A.N."/>
            <person name="Walter M.C."/>
            <person name="O'Connor E."/>
            <person name="Balint B."/>
            <person name="Krizsan K."/>
            <person name="Kiss B."/>
            <person name="Hess J."/>
            <person name="Varga T."/>
            <person name="Slot J."/>
            <person name="Riley R."/>
            <person name="Boka B."/>
            <person name="Rigling D."/>
            <person name="Barry K."/>
            <person name="Lee J."/>
            <person name="Mihaltcheva S."/>
            <person name="LaButti K."/>
            <person name="Lipzen A."/>
            <person name="Waldron R."/>
            <person name="Moloney N.M."/>
            <person name="Sperisen C."/>
            <person name="Kredics L."/>
            <person name="Vagvoelgyi C."/>
            <person name="Patrignani A."/>
            <person name="Fitzpatrick D."/>
            <person name="Nagy I."/>
            <person name="Doyle S."/>
            <person name="Anderson J.B."/>
            <person name="Grigoriev I.V."/>
            <person name="Gueldener U."/>
            <person name="Muensterkoetter M."/>
            <person name="Nagy L.G."/>
        </authorList>
    </citation>
    <scope>NUCLEOTIDE SEQUENCE [LARGE SCALE GENOMIC DNA]</scope>
    <source>
        <strain evidence="5">28-4</strain>
    </source>
</reference>
<dbReference type="GO" id="GO:0047617">
    <property type="term" value="F:fatty acyl-CoA hydrolase activity"/>
    <property type="evidence" value="ECO:0007669"/>
    <property type="project" value="InterPro"/>
</dbReference>
<proteinExistence type="inferred from homology"/>
<dbReference type="EMBL" id="KZ293458">
    <property type="protein sequence ID" value="PBK63424.1"/>
    <property type="molecule type" value="Genomic_DNA"/>
</dbReference>
<evidence type="ECO:0000256" key="2">
    <source>
        <dbReference type="ARBA" id="ARBA00022801"/>
    </source>
</evidence>
<dbReference type="InterPro" id="IPR039298">
    <property type="entry name" value="ACOT13"/>
</dbReference>
<dbReference type="PANTHER" id="PTHR21660">
    <property type="entry name" value="THIOESTERASE SUPERFAMILY MEMBER-RELATED"/>
    <property type="match status" value="1"/>
</dbReference>
<protein>
    <recommendedName>
        <fullName evidence="3">Thioesterase domain-containing protein</fullName>
    </recommendedName>
</protein>
<name>A0A2H3B3G4_9AGAR</name>
<dbReference type="PANTHER" id="PTHR21660:SF1">
    <property type="entry name" value="ACYL-COENZYME A THIOESTERASE 13"/>
    <property type="match status" value="1"/>
</dbReference>
<keyword evidence="2" id="KW-0378">Hydrolase</keyword>
<evidence type="ECO:0000313" key="5">
    <source>
        <dbReference type="Proteomes" id="UP000218334"/>
    </source>
</evidence>
<comment type="similarity">
    <text evidence="1">Belongs to the thioesterase PaaI family.</text>
</comment>
<gene>
    <name evidence="4" type="ORF">ARMSODRAFT_534079</name>
</gene>
<dbReference type="Gene3D" id="3.10.129.10">
    <property type="entry name" value="Hotdog Thioesterase"/>
    <property type="match status" value="1"/>
</dbReference>
<dbReference type="InterPro" id="IPR006683">
    <property type="entry name" value="Thioestr_dom"/>
</dbReference>
<evidence type="ECO:0000313" key="4">
    <source>
        <dbReference type="EMBL" id="PBK63424.1"/>
    </source>
</evidence>
<feature type="domain" description="Thioesterase" evidence="3">
    <location>
        <begin position="77"/>
        <end position="159"/>
    </location>
</feature>
<sequence length="179" mass="19405">MIKENPEVTGNAPEDVKQCLSVFLAVGQTKGFGHQILSRLSISHVSLDASPEQRTRDQSKVICLLAVTEDMLDAIPGSLHGGCSAFMIDTCSSLGLIAYVLCKTTSCNWDKIYTISQTLDVVYHSPALLGDKLKIVSTSMSIGARTMSIRTEIWNTTRQCLVASGVHLKMLPSSSRANM</sequence>
<evidence type="ECO:0000259" key="3">
    <source>
        <dbReference type="Pfam" id="PF03061"/>
    </source>
</evidence>
<keyword evidence="5" id="KW-1185">Reference proteome</keyword>
<dbReference type="AlphaFoldDB" id="A0A2H3B3G4"/>
<dbReference type="SUPFAM" id="SSF54637">
    <property type="entry name" value="Thioesterase/thiol ester dehydrase-isomerase"/>
    <property type="match status" value="1"/>
</dbReference>
<organism evidence="4 5">
    <name type="scientific">Armillaria solidipes</name>
    <dbReference type="NCBI Taxonomy" id="1076256"/>
    <lineage>
        <taxon>Eukaryota</taxon>
        <taxon>Fungi</taxon>
        <taxon>Dikarya</taxon>
        <taxon>Basidiomycota</taxon>
        <taxon>Agaricomycotina</taxon>
        <taxon>Agaricomycetes</taxon>
        <taxon>Agaricomycetidae</taxon>
        <taxon>Agaricales</taxon>
        <taxon>Marasmiineae</taxon>
        <taxon>Physalacriaceae</taxon>
        <taxon>Armillaria</taxon>
    </lineage>
</organism>
<dbReference type="Proteomes" id="UP000218334">
    <property type="component" value="Unassembled WGS sequence"/>
</dbReference>
<dbReference type="InterPro" id="IPR029069">
    <property type="entry name" value="HotDog_dom_sf"/>
</dbReference>
<dbReference type="Pfam" id="PF03061">
    <property type="entry name" value="4HBT"/>
    <property type="match status" value="1"/>
</dbReference>